<name>A0A1W1Z626_9SPHI</name>
<proteinExistence type="predicted"/>
<evidence type="ECO:0000256" key="1">
    <source>
        <dbReference type="ARBA" id="ARBA00004141"/>
    </source>
</evidence>
<dbReference type="InterPro" id="IPR009908">
    <property type="entry name" value="Methylamine_util_MauE"/>
</dbReference>
<protein>
    <recommendedName>
        <fullName evidence="6">Methylamine utilisation protein MauE domain-containing protein</fullName>
    </recommendedName>
</protein>
<evidence type="ECO:0000313" key="8">
    <source>
        <dbReference type="Proteomes" id="UP000192756"/>
    </source>
</evidence>
<dbReference type="AlphaFoldDB" id="A0A1W1Z626"/>
<feature type="transmembrane region" description="Helical" evidence="5">
    <location>
        <begin position="12"/>
        <end position="30"/>
    </location>
</feature>
<evidence type="ECO:0000256" key="4">
    <source>
        <dbReference type="ARBA" id="ARBA00023136"/>
    </source>
</evidence>
<dbReference type="Proteomes" id="UP000192756">
    <property type="component" value="Unassembled WGS sequence"/>
</dbReference>
<dbReference type="GO" id="GO:0016020">
    <property type="term" value="C:membrane"/>
    <property type="evidence" value="ECO:0007669"/>
    <property type="project" value="UniProtKB-SubCell"/>
</dbReference>
<keyword evidence="2 5" id="KW-0812">Transmembrane</keyword>
<evidence type="ECO:0000313" key="7">
    <source>
        <dbReference type="EMBL" id="SMC43875.1"/>
    </source>
</evidence>
<evidence type="ECO:0000256" key="5">
    <source>
        <dbReference type="SAM" id="Phobius"/>
    </source>
</evidence>
<dbReference type="GO" id="GO:0030416">
    <property type="term" value="P:methylamine metabolic process"/>
    <property type="evidence" value="ECO:0007669"/>
    <property type="project" value="InterPro"/>
</dbReference>
<feature type="transmembrane region" description="Helical" evidence="5">
    <location>
        <begin position="118"/>
        <end position="138"/>
    </location>
</feature>
<feature type="transmembrane region" description="Helical" evidence="5">
    <location>
        <begin position="50"/>
        <end position="72"/>
    </location>
</feature>
<evidence type="ECO:0000256" key="2">
    <source>
        <dbReference type="ARBA" id="ARBA00022692"/>
    </source>
</evidence>
<dbReference type="Pfam" id="PF07291">
    <property type="entry name" value="MauE"/>
    <property type="match status" value="1"/>
</dbReference>
<keyword evidence="3 5" id="KW-1133">Transmembrane helix</keyword>
<dbReference type="RefSeq" id="WP_084236752.1">
    <property type="nucleotide sequence ID" value="NZ_FWXT01000001.1"/>
</dbReference>
<keyword evidence="8" id="KW-1185">Reference proteome</keyword>
<dbReference type="OrthoDB" id="673785at2"/>
<sequence>MKDFYRKGWHSLVIEIICWAYFVLFGYAAFDKLFALNRFVITMGQSGMLTPYAGFLSWAVPVVELVLVLMLMVPRFRLAGLYGSLSLMTMFTTYIFIVLDVMEKELCGCGAAIEALGWGWHMVFNTVFLVMAAVGLILEKIPRNSG</sequence>
<accession>A0A1W1Z626</accession>
<keyword evidence="4 5" id="KW-0472">Membrane</keyword>
<dbReference type="STRING" id="151894.SAMN04488524_0408"/>
<feature type="transmembrane region" description="Helical" evidence="5">
    <location>
        <begin position="79"/>
        <end position="98"/>
    </location>
</feature>
<reference evidence="8" key="1">
    <citation type="submission" date="2017-04" db="EMBL/GenBank/DDBJ databases">
        <authorList>
            <person name="Varghese N."/>
            <person name="Submissions S."/>
        </authorList>
    </citation>
    <scope>NUCLEOTIDE SEQUENCE [LARGE SCALE GENOMIC DNA]</scope>
    <source>
        <strain evidence="8">DSM 12126</strain>
    </source>
</reference>
<feature type="domain" description="Methylamine utilisation protein MauE" evidence="6">
    <location>
        <begin position="13"/>
        <end position="137"/>
    </location>
</feature>
<dbReference type="EMBL" id="FWXT01000001">
    <property type="protein sequence ID" value="SMC43875.1"/>
    <property type="molecule type" value="Genomic_DNA"/>
</dbReference>
<evidence type="ECO:0000259" key="6">
    <source>
        <dbReference type="Pfam" id="PF07291"/>
    </source>
</evidence>
<evidence type="ECO:0000256" key="3">
    <source>
        <dbReference type="ARBA" id="ARBA00022989"/>
    </source>
</evidence>
<organism evidence="7 8">
    <name type="scientific">Pedobacter africanus</name>
    <dbReference type="NCBI Taxonomy" id="151894"/>
    <lineage>
        <taxon>Bacteria</taxon>
        <taxon>Pseudomonadati</taxon>
        <taxon>Bacteroidota</taxon>
        <taxon>Sphingobacteriia</taxon>
        <taxon>Sphingobacteriales</taxon>
        <taxon>Sphingobacteriaceae</taxon>
        <taxon>Pedobacter</taxon>
    </lineage>
</organism>
<comment type="subcellular location">
    <subcellularLocation>
        <location evidence="1">Membrane</location>
        <topology evidence="1">Multi-pass membrane protein</topology>
    </subcellularLocation>
</comment>
<gene>
    <name evidence="7" type="ORF">SAMN04488524_0408</name>
</gene>